<dbReference type="InterPro" id="IPR036259">
    <property type="entry name" value="MFS_trans_sf"/>
</dbReference>
<evidence type="ECO:0008006" key="9">
    <source>
        <dbReference type="Google" id="ProtNLM"/>
    </source>
</evidence>
<dbReference type="PANTHER" id="PTHR23507">
    <property type="entry name" value="ZGC:174356"/>
    <property type="match status" value="1"/>
</dbReference>
<organism evidence="7 8">
    <name type="scientific">Diplocarpon rosae</name>
    <dbReference type="NCBI Taxonomy" id="946125"/>
    <lineage>
        <taxon>Eukaryota</taxon>
        <taxon>Fungi</taxon>
        <taxon>Dikarya</taxon>
        <taxon>Ascomycota</taxon>
        <taxon>Pezizomycotina</taxon>
        <taxon>Leotiomycetes</taxon>
        <taxon>Helotiales</taxon>
        <taxon>Drepanopezizaceae</taxon>
        <taxon>Diplocarpon</taxon>
    </lineage>
</organism>
<sequence>MAWRSVLRRKSLSMYPNKNGGEEEEEEEEEEPLLRNHVQPQFHGQVDPRTTFQEAKPLSRIVFYFMAIHFLLAFTEIILVAPFVRLFENSLCLSHYGFPDGGVDEAMCKIQQVQGPLATIRGWKSTFDTIPVLLVAVPFGKLGDRLGRRKIMAMSLLGVAGSLTEIFVVCAFPRTFQLRLVWLSSAVLLFGGGLNAASAFMWAMASASIPSETRQAKHNIQASKY</sequence>
<dbReference type="Gene3D" id="1.20.1250.20">
    <property type="entry name" value="MFS general substrate transporter like domains"/>
    <property type="match status" value="1"/>
</dbReference>
<evidence type="ECO:0000313" key="7">
    <source>
        <dbReference type="EMBL" id="KAK2627797.1"/>
    </source>
</evidence>
<evidence type="ECO:0000256" key="5">
    <source>
        <dbReference type="SAM" id="MobiDB-lite"/>
    </source>
</evidence>
<evidence type="ECO:0000313" key="8">
    <source>
        <dbReference type="Proteomes" id="UP001285354"/>
    </source>
</evidence>
<feature type="transmembrane region" description="Helical" evidence="6">
    <location>
        <begin position="180"/>
        <end position="205"/>
    </location>
</feature>
<feature type="transmembrane region" description="Helical" evidence="6">
    <location>
        <begin position="61"/>
        <end position="84"/>
    </location>
</feature>
<dbReference type="SUPFAM" id="SSF103473">
    <property type="entry name" value="MFS general substrate transporter"/>
    <property type="match status" value="1"/>
</dbReference>
<keyword evidence="8" id="KW-1185">Reference proteome</keyword>
<dbReference type="PANTHER" id="PTHR23507:SF1">
    <property type="entry name" value="FI18259P1-RELATED"/>
    <property type="match status" value="1"/>
</dbReference>
<dbReference type="AlphaFoldDB" id="A0AAD9WDN4"/>
<dbReference type="GO" id="GO:0016020">
    <property type="term" value="C:membrane"/>
    <property type="evidence" value="ECO:0007669"/>
    <property type="project" value="UniProtKB-SubCell"/>
</dbReference>
<reference evidence="7" key="1">
    <citation type="submission" date="2023-06" db="EMBL/GenBank/DDBJ databases">
        <title>Draft genome of Marssonina rosae.</title>
        <authorList>
            <person name="Cheng Q."/>
        </authorList>
    </citation>
    <scope>NUCLEOTIDE SEQUENCE</scope>
    <source>
        <strain evidence="7">R4</strain>
    </source>
</reference>
<keyword evidence="4 6" id="KW-0472">Membrane</keyword>
<comment type="caution">
    <text evidence="7">The sequence shown here is derived from an EMBL/GenBank/DDBJ whole genome shotgun (WGS) entry which is preliminary data.</text>
</comment>
<gene>
    <name evidence="7" type="ORF">QTJ16_002443</name>
</gene>
<feature type="transmembrane region" description="Helical" evidence="6">
    <location>
        <begin position="151"/>
        <end position="173"/>
    </location>
</feature>
<dbReference type="EMBL" id="JAUBYV010000003">
    <property type="protein sequence ID" value="KAK2627797.1"/>
    <property type="molecule type" value="Genomic_DNA"/>
</dbReference>
<protein>
    <recommendedName>
        <fullName evidence="9">Major facilitator superfamily (MFS) profile domain-containing protein</fullName>
    </recommendedName>
</protein>
<evidence type="ECO:0000256" key="1">
    <source>
        <dbReference type="ARBA" id="ARBA00004141"/>
    </source>
</evidence>
<keyword evidence="3 6" id="KW-1133">Transmembrane helix</keyword>
<keyword evidence="2 6" id="KW-0812">Transmembrane</keyword>
<dbReference type="Proteomes" id="UP001285354">
    <property type="component" value="Unassembled WGS sequence"/>
</dbReference>
<evidence type="ECO:0000256" key="4">
    <source>
        <dbReference type="ARBA" id="ARBA00023136"/>
    </source>
</evidence>
<comment type="subcellular location">
    <subcellularLocation>
        <location evidence="1">Membrane</location>
        <topology evidence="1">Multi-pass membrane protein</topology>
    </subcellularLocation>
</comment>
<accession>A0AAD9WDN4</accession>
<feature type="region of interest" description="Disordered" evidence="5">
    <location>
        <begin position="14"/>
        <end position="33"/>
    </location>
</feature>
<name>A0AAD9WDN4_9HELO</name>
<dbReference type="GO" id="GO:0022857">
    <property type="term" value="F:transmembrane transporter activity"/>
    <property type="evidence" value="ECO:0007669"/>
    <property type="project" value="TreeGrafter"/>
</dbReference>
<evidence type="ECO:0000256" key="6">
    <source>
        <dbReference type="SAM" id="Phobius"/>
    </source>
</evidence>
<evidence type="ECO:0000256" key="2">
    <source>
        <dbReference type="ARBA" id="ARBA00022692"/>
    </source>
</evidence>
<evidence type="ECO:0000256" key="3">
    <source>
        <dbReference type="ARBA" id="ARBA00022989"/>
    </source>
</evidence>
<proteinExistence type="predicted"/>
<feature type="compositionally biased region" description="Acidic residues" evidence="5">
    <location>
        <begin position="22"/>
        <end position="31"/>
    </location>
</feature>